<gene>
    <name evidence="2" type="ORF">METZ01_LOCUS197718</name>
</gene>
<proteinExistence type="predicted"/>
<organism evidence="2">
    <name type="scientific">marine metagenome</name>
    <dbReference type="NCBI Taxonomy" id="408172"/>
    <lineage>
        <taxon>unclassified sequences</taxon>
        <taxon>metagenomes</taxon>
        <taxon>ecological metagenomes</taxon>
    </lineage>
</organism>
<dbReference type="AlphaFoldDB" id="A0A382E407"/>
<feature type="transmembrane region" description="Helical" evidence="1">
    <location>
        <begin position="98"/>
        <end position="116"/>
    </location>
</feature>
<accession>A0A382E407</accession>
<keyword evidence="1" id="KW-1133">Transmembrane helix</keyword>
<dbReference type="EMBL" id="UINC01042351">
    <property type="protein sequence ID" value="SVB44864.1"/>
    <property type="molecule type" value="Genomic_DNA"/>
</dbReference>
<reference evidence="2" key="1">
    <citation type="submission" date="2018-05" db="EMBL/GenBank/DDBJ databases">
        <authorList>
            <person name="Lanie J.A."/>
            <person name="Ng W.-L."/>
            <person name="Kazmierczak K.M."/>
            <person name="Andrzejewski T.M."/>
            <person name="Davidsen T.M."/>
            <person name="Wayne K.J."/>
            <person name="Tettelin H."/>
            <person name="Glass J.I."/>
            <person name="Rusch D."/>
            <person name="Podicherti R."/>
            <person name="Tsui H.-C.T."/>
            <person name="Winkler M.E."/>
        </authorList>
    </citation>
    <scope>NUCLEOTIDE SEQUENCE</scope>
</reference>
<keyword evidence="1" id="KW-0472">Membrane</keyword>
<sequence>MTARKLQFVGALFDGRSSKKHRVDIELTPQEIILKEPGHEPVRWAAETSPFHIEHRVDDKNGKRLETLVVEDLDFYESVIRIAPKSVFATGKGPNFNWKLYSAGILVLIFSAYVFIK</sequence>
<protein>
    <submittedName>
        <fullName evidence="2">Uncharacterized protein</fullName>
    </submittedName>
</protein>
<name>A0A382E407_9ZZZZ</name>
<evidence type="ECO:0000256" key="1">
    <source>
        <dbReference type="SAM" id="Phobius"/>
    </source>
</evidence>
<evidence type="ECO:0000313" key="2">
    <source>
        <dbReference type="EMBL" id="SVB44864.1"/>
    </source>
</evidence>
<keyword evidence="1" id="KW-0812">Transmembrane</keyword>
<feature type="non-terminal residue" evidence="2">
    <location>
        <position position="117"/>
    </location>
</feature>